<dbReference type="Proteomes" id="UP000027361">
    <property type="component" value="Unassembled WGS sequence"/>
</dbReference>
<proteinExistence type="predicted"/>
<comment type="caution">
    <text evidence="1">The sequence shown here is derived from an EMBL/GenBank/DDBJ whole genome shotgun (WGS) entry which is preliminary data.</text>
</comment>
<dbReference type="HOGENOM" id="CLU_2279400_0_0_1"/>
<gene>
    <name evidence="1" type="ORF">K437DRAFT_72434</name>
</gene>
<dbReference type="GeneID" id="25267756"/>
<sequence>MTLPGATHTFPPARSRRAILATGFYPMFFLCCTPAYSKGFFARQFPNSTLTFMAGPIQPVPLGIIIKETTPFKECTVCVVADASFPRSNGRSLPLTFAQLTN</sequence>
<dbReference type="InParanoid" id="A0A066WHJ7"/>
<accession>A0A066WHJ7</accession>
<reference evidence="1 2" key="1">
    <citation type="submission" date="2014-05" db="EMBL/GenBank/DDBJ databases">
        <title>Draft genome sequence of a rare smut relative, Tilletiaria anomala UBC 951.</title>
        <authorList>
            <consortium name="DOE Joint Genome Institute"/>
            <person name="Toome M."/>
            <person name="Kuo A."/>
            <person name="Henrissat B."/>
            <person name="Lipzen A."/>
            <person name="Tritt A."/>
            <person name="Yoshinaga Y."/>
            <person name="Zane M."/>
            <person name="Barry K."/>
            <person name="Grigoriev I.V."/>
            <person name="Spatafora J.W."/>
            <person name="Aimea M.C."/>
        </authorList>
    </citation>
    <scope>NUCLEOTIDE SEQUENCE [LARGE SCALE GENOMIC DNA]</scope>
    <source>
        <strain evidence="1 2">UBC 951</strain>
    </source>
</reference>
<evidence type="ECO:0000313" key="1">
    <source>
        <dbReference type="EMBL" id="KDN53467.1"/>
    </source>
</evidence>
<dbReference type="RefSeq" id="XP_013246306.1">
    <property type="nucleotide sequence ID" value="XM_013390852.1"/>
</dbReference>
<protein>
    <submittedName>
        <fullName evidence="1">Uncharacterized protein</fullName>
    </submittedName>
</protein>
<evidence type="ECO:0000313" key="2">
    <source>
        <dbReference type="Proteomes" id="UP000027361"/>
    </source>
</evidence>
<dbReference type="EMBL" id="JMSN01000002">
    <property type="protein sequence ID" value="KDN53467.1"/>
    <property type="molecule type" value="Genomic_DNA"/>
</dbReference>
<organism evidence="1 2">
    <name type="scientific">Tilletiaria anomala (strain ATCC 24038 / CBS 436.72 / UBC 951)</name>
    <dbReference type="NCBI Taxonomy" id="1037660"/>
    <lineage>
        <taxon>Eukaryota</taxon>
        <taxon>Fungi</taxon>
        <taxon>Dikarya</taxon>
        <taxon>Basidiomycota</taxon>
        <taxon>Ustilaginomycotina</taxon>
        <taxon>Exobasidiomycetes</taxon>
        <taxon>Georgefischeriales</taxon>
        <taxon>Tilletiariaceae</taxon>
        <taxon>Tilletiaria</taxon>
    </lineage>
</organism>
<name>A0A066WHJ7_TILAU</name>
<keyword evidence="2" id="KW-1185">Reference proteome</keyword>
<dbReference type="AlphaFoldDB" id="A0A066WHJ7"/>